<dbReference type="InterPro" id="IPR050174">
    <property type="entry name" value="Protocadherin/Cadherin-CA"/>
</dbReference>
<feature type="signal peptide" evidence="14">
    <location>
        <begin position="1"/>
        <end position="35"/>
    </location>
</feature>
<accession>A0ABD1K5W4</accession>
<dbReference type="FunFam" id="2.60.40.60:FF:000129">
    <property type="entry name" value="protocadherin alpha-C2 isoform X1"/>
    <property type="match status" value="1"/>
</dbReference>
<evidence type="ECO:0000256" key="11">
    <source>
        <dbReference type="ARBA" id="ARBA00023180"/>
    </source>
</evidence>
<evidence type="ECO:0000256" key="6">
    <source>
        <dbReference type="ARBA" id="ARBA00022737"/>
    </source>
</evidence>
<feature type="domain" description="Cadherin" evidence="15">
    <location>
        <begin position="249"/>
        <end position="353"/>
    </location>
</feature>
<dbReference type="PRINTS" id="PR00205">
    <property type="entry name" value="CADHERIN"/>
</dbReference>
<protein>
    <recommendedName>
        <fullName evidence="15">Cadherin domain-containing protein</fullName>
    </recommendedName>
</protein>
<dbReference type="EMBL" id="JBHFQA010000008">
    <property type="protein sequence ID" value="KAL2094527.1"/>
    <property type="molecule type" value="Genomic_DNA"/>
</dbReference>
<dbReference type="FunFam" id="2.60.40.60:FF:000006">
    <property type="entry name" value="Protocadherin alpha 2"/>
    <property type="match status" value="1"/>
</dbReference>
<evidence type="ECO:0000259" key="15">
    <source>
        <dbReference type="PROSITE" id="PS50268"/>
    </source>
</evidence>
<evidence type="ECO:0000256" key="4">
    <source>
        <dbReference type="ARBA" id="ARBA00022692"/>
    </source>
</evidence>
<dbReference type="PROSITE" id="PS50268">
    <property type="entry name" value="CADHERIN_2"/>
    <property type="match status" value="6"/>
</dbReference>
<keyword evidence="6" id="KW-0677">Repeat</keyword>
<evidence type="ECO:0000256" key="13">
    <source>
        <dbReference type="SAM" id="Phobius"/>
    </source>
</evidence>
<dbReference type="Pfam" id="PF16492">
    <property type="entry name" value="Cadherin_C_2"/>
    <property type="match status" value="1"/>
</dbReference>
<comment type="caution">
    <text evidence="16">The sequence shown here is derived from an EMBL/GenBank/DDBJ whole genome shotgun (WGS) entry which is preliminary data.</text>
</comment>
<proteinExistence type="predicted"/>
<feature type="domain" description="Cadherin" evidence="15">
    <location>
        <begin position="140"/>
        <end position="248"/>
    </location>
</feature>
<dbReference type="PANTHER" id="PTHR24028">
    <property type="entry name" value="CADHERIN-87A"/>
    <property type="match status" value="1"/>
</dbReference>
<feature type="domain" description="Cadherin" evidence="15">
    <location>
        <begin position="35"/>
        <end position="139"/>
    </location>
</feature>
<dbReference type="Gene3D" id="2.60.40.60">
    <property type="entry name" value="Cadherins"/>
    <property type="match status" value="6"/>
</dbReference>
<keyword evidence="4 13" id="KW-0812">Transmembrane</keyword>
<keyword evidence="17" id="KW-1185">Reference proteome</keyword>
<evidence type="ECO:0000256" key="12">
    <source>
        <dbReference type="PROSITE-ProRule" id="PRU00043"/>
    </source>
</evidence>
<dbReference type="AlphaFoldDB" id="A0ABD1K5W4"/>
<evidence type="ECO:0000256" key="8">
    <source>
        <dbReference type="ARBA" id="ARBA00022889"/>
    </source>
</evidence>
<keyword evidence="7 12" id="KW-0106">Calcium</keyword>
<keyword evidence="8" id="KW-0130">Cell adhesion</keyword>
<feature type="domain" description="Cadherin" evidence="15">
    <location>
        <begin position="459"/>
        <end position="568"/>
    </location>
</feature>
<name>A0ABD1K5W4_9TELE</name>
<dbReference type="GO" id="GO:0005509">
    <property type="term" value="F:calcium ion binding"/>
    <property type="evidence" value="ECO:0007669"/>
    <property type="project" value="UniProtKB-UniRule"/>
</dbReference>
<sequence length="837" mass="92261">MHIALLCIKMGGRAPRQRWPLFAFLCSCLFQLVMGQIRYSISEEMVKGSVIGNIANDLGVELKRLVSGRARVFTSDGSEYIGLDREAGQLVVKQRIDREGLCGEISACSLSFDLILENPMELYRISIDIVDINDNSPVFPRNEIDKEISESSLPGARFSLESAIDPDVGINTLQKYVLHPTDHFSLNVQSSPDGSKNVEMALKVPLDREQKANHYLTLTAIDGGSPQRSGTVKIHIRVLDANDNAPIFSQSTYKATVLENAAVDTLITTVTATDADEDASSVIQYYFEHATPIVKASFSINAGSGEITVAGPLDYEKFKQFKIKAVAIDNGGLTNSCEIIIDVIDVNDNAPKITVMSFSSTLPEDAAFGTVIAMINVQDLDSNENGKITCSIASSSPFKIASTMPNYYNLVTDSELDRELTPEYNITITAVDGGNPSLSSKEALTLKISDINDNAPQFDNEMYNAYVPENNSPSLSIFSVKALDADWGPNSRISYFIDDASLNGTPLESFISINTDTGVIYAMKPFDYEQMKSLKIKIKAQDGGTPPLSTNATLNIFVQDQNDNAPQVLYPVQTSGSVVAEIVPRSADIGYLVTKVVAVDVDSGQNAWLSYKLQKAADRALFEVGAQNGEIRTVRQVTDKDAVKQKLTVIVEDNGQPSRSATVTVNVAVADSFPEVLSEFTDFTKDKDYNDNLTFYLILALIVVSILFIFSVIAIISVKIYRWRQRKLFYKSANNLPVIPYYPTMYSDGTLQQVYEFCGTTDSRRSDIKPMRPYSQNTLTVNLSRPGTVQRERKEQLDAELYLESPQRLKARSSWLSRQQSVLQKGGETQGDVMKLG</sequence>
<dbReference type="InterPro" id="IPR002126">
    <property type="entry name" value="Cadherin-like_dom"/>
</dbReference>
<keyword evidence="5 14" id="KW-0732">Signal</keyword>
<evidence type="ECO:0000256" key="2">
    <source>
        <dbReference type="ARBA" id="ARBA00004251"/>
    </source>
</evidence>
<keyword evidence="11" id="KW-0325">Glycoprotein</keyword>
<organism evidence="16 17">
    <name type="scientific">Coilia grayii</name>
    <name type="common">Gray's grenadier anchovy</name>
    <dbReference type="NCBI Taxonomy" id="363190"/>
    <lineage>
        <taxon>Eukaryota</taxon>
        <taxon>Metazoa</taxon>
        <taxon>Chordata</taxon>
        <taxon>Craniata</taxon>
        <taxon>Vertebrata</taxon>
        <taxon>Euteleostomi</taxon>
        <taxon>Actinopterygii</taxon>
        <taxon>Neopterygii</taxon>
        <taxon>Teleostei</taxon>
        <taxon>Clupei</taxon>
        <taxon>Clupeiformes</taxon>
        <taxon>Clupeoidei</taxon>
        <taxon>Engraulidae</taxon>
        <taxon>Coilinae</taxon>
        <taxon>Coilia</taxon>
    </lineage>
</organism>
<evidence type="ECO:0000256" key="7">
    <source>
        <dbReference type="ARBA" id="ARBA00022837"/>
    </source>
</evidence>
<dbReference type="Proteomes" id="UP001591681">
    <property type="component" value="Unassembled WGS sequence"/>
</dbReference>
<dbReference type="InterPro" id="IPR032455">
    <property type="entry name" value="Cadherin_C"/>
</dbReference>
<dbReference type="Pfam" id="PF00028">
    <property type="entry name" value="Cadherin"/>
    <property type="match status" value="5"/>
</dbReference>
<dbReference type="PROSITE" id="PS00232">
    <property type="entry name" value="CADHERIN_1"/>
    <property type="match status" value="3"/>
</dbReference>
<dbReference type="FunFam" id="2.60.40.60:FF:000002">
    <property type="entry name" value="Protocadherin alpha 2"/>
    <property type="match status" value="1"/>
</dbReference>
<dbReference type="GO" id="GO:0009653">
    <property type="term" value="P:anatomical structure morphogenesis"/>
    <property type="evidence" value="ECO:0007669"/>
    <property type="project" value="UniProtKB-ARBA"/>
</dbReference>
<dbReference type="Pfam" id="PF08266">
    <property type="entry name" value="Cadherin_2"/>
    <property type="match status" value="1"/>
</dbReference>
<gene>
    <name evidence="16" type="ORF">ACEWY4_009246</name>
</gene>
<dbReference type="CDD" id="cd11304">
    <property type="entry name" value="Cadherin_repeat"/>
    <property type="match status" value="5"/>
</dbReference>
<evidence type="ECO:0000256" key="5">
    <source>
        <dbReference type="ARBA" id="ARBA00022729"/>
    </source>
</evidence>
<evidence type="ECO:0000313" key="17">
    <source>
        <dbReference type="Proteomes" id="UP001591681"/>
    </source>
</evidence>
<evidence type="ECO:0000256" key="1">
    <source>
        <dbReference type="ARBA" id="ARBA00003436"/>
    </source>
</evidence>
<dbReference type="SUPFAM" id="SSF49313">
    <property type="entry name" value="Cadherin-like"/>
    <property type="match status" value="5"/>
</dbReference>
<evidence type="ECO:0000313" key="16">
    <source>
        <dbReference type="EMBL" id="KAL2094527.1"/>
    </source>
</evidence>
<dbReference type="FunFam" id="2.60.40.60:FF:000007">
    <property type="entry name" value="Protocadherin alpha 2"/>
    <property type="match status" value="1"/>
</dbReference>
<reference evidence="16 17" key="1">
    <citation type="submission" date="2024-09" db="EMBL/GenBank/DDBJ databases">
        <title>A chromosome-level genome assembly of Gray's grenadier anchovy, Coilia grayii.</title>
        <authorList>
            <person name="Fu Z."/>
        </authorList>
    </citation>
    <scope>NUCLEOTIDE SEQUENCE [LARGE SCALE GENOMIC DNA]</scope>
    <source>
        <strain evidence="16">G4</strain>
        <tissue evidence="16">Muscle</tissue>
    </source>
</reference>
<dbReference type="InterPro" id="IPR015919">
    <property type="entry name" value="Cadherin-like_sf"/>
</dbReference>
<feature type="domain" description="Cadherin" evidence="15">
    <location>
        <begin position="354"/>
        <end position="458"/>
    </location>
</feature>
<dbReference type="InterPro" id="IPR020894">
    <property type="entry name" value="Cadherin_CS"/>
</dbReference>
<feature type="domain" description="Cadherin" evidence="15">
    <location>
        <begin position="583"/>
        <end position="680"/>
    </location>
</feature>
<keyword evidence="9 13" id="KW-1133">Transmembrane helix</keyword>
<dbReference type="GO" id="GO:0005886">
    <property type="term" value="C:plasma membrane"/>
    <property type="evidence" value="ECO:0007669"/>
    <property type="project" value="UniProtKB-SubCell"/>
</dbReference>
<evidence type="ECO:0000256" key="14">
    <source>
        <dbReference type="SAM" id="SignalP"/>
    </source>
</evidence>
<dbReference type="GO" id="GO:0007155">
    <property type="term" value="P:cell adhesion"/>
    <property type="evidence" value="ECO:0007669"/>
    <property type="project" value="UniProtKB-KW"/>
</dbReference>
<evidence type="ECO:0000256" key="9">
    <source>
        <dbReference type="ARBA" id="ARBA00022989"/>
    </source>
</evidence>
<comment type="function">
    <text evidence="1">Potential calcium-dependent cell-adhesion protein. May be involved in the establishment and maintenance of specific neuronal connections in the brain.</text>
</comment>
<evidence type="ECO:0000256" key="3">
    <source>
        <dbReference type="ARBA" id="ARBA00022475"/>
    </source>
</evidence>
<dbReference type="SMART" id="SM00112">
    <property type="entry name" value="CA"/>
    <property type="match status" value="5"/>
</dbReference>
<feature type="chain" id="PRO_5044856014" description="Cadherin domain-containing protein" evidence="14">
    <location>
        <begin position="36"/>
        <end position="837"/>
    </location>
</feature>
<keyword evidence="10 13" id="KW-0472">Membrane</keyword>
<keyword evidence="3" id="KW-1003">Cell membrane</keyword>
<comment type="subcellular location">
    <subcellularLocation>
        <location evidence="2">Cell membrane</location>
        <topology evidence="2">Single-pass type I membrane protein</topology>
    </subcellularLocation>
</comment>
<dbReference type="InterPro" id="IPR013164">
    <property type="entry name" value="Cadherin_N"/>
</dbReference>
<evidence type="ECO:0000256" key="10">
    <source>
        <dbReference type="ARBA" id="ARBA00023136"/>
    </source>
</evidence>
<feature type="transmembrane region" description="Helical" evidence="13">
    <location>
        <begin position="695"/>
        <end position="721"/>
    </location>
</feature>
<dbReference type="FunFam" id="2.60.40.60:FF:000001">
    <property type="entry name" value="Protocadherin alpha 2"/>
    <property type="match status" value="1"/>
</dbReference>
<dbReference type="PANTHER" id="PTHR24028:SF296">
    <property type="entry name" value="PROTOCADHERIN 1 GAMMA 11 PRECURSOR-RELATED"/>
    <property type="match status" value="1"/>
</dbReference>
<dbReference type="FunFam" id="2.60.40.60:FF:000004">
    <property type="entry name" value="Protocadherin 1 gamma 2"/>
    <property type="match status" value="1"/>
</dbReference>